<dbReference type="Proteomes" id="UP000472372">
    <property type="component" value="Chromosome 3"/>
</dbReference>
<name>A0A6S6VWZ7_9PLEO</name>
<protein>
    <submittedName>
        <fullName evidence="4">HET domain-containing protein</fullName>
    </submittedName>
</protein>
<dbReference type="InterPro" id="IPR010730">
    <property type="entry name" value="HET"/>
</dbReference>
<reference evidence="4" key="1">
    <citation type="submission" date="2021-02" db="EMBL/GenBank/DDBJ databases">
        <authorList>
            <person name="Syme A R."/>
            <person name="Syme A R."/>
            <person name="Moolhuijzen P."/>
        </authorList>
    </citation>
    <scope>NUCLEOTIDE SEQUENCE</scope>
    <source>
        <strain evidence="4">W1-1</strain>
    </source>
</reference>
<proteinExistence type="predicted"/>
<dbReference type="Pfam" id="PF06985">
    <property type="entry name" value="HET"/>
    <property type="match status" value="1"/>
</dbReference>
<evidence type="ECO:0000313" key="5">
    <source>
        <dbReference type="Proteomes" id="UP000472372"/>
    </source>
</evidence>
<dbReference type="Pfam" id="PF26640">
    <property type="entry name" value="DUF8212"/>
    <property type="match status" value="1"/>
</dbReference>
<dbReference type="AlphaFoldDB" id="A0A6S6VWZ7"/>
<evidence type="ECO:0000256" key="1">
    <source>
        <dbReference type="SAM" id="MobiDB-lite"/>
    </source>
</evidence>
<organism evidence="4 5">
    <name type="scientific">Pyrenophora teres f. teres</name>
    <dbReference type="NCBI Taxonomy" id="97479"/>
    <lineage>
        <taxon>Eukaryota</taxon>
        <taxon>Fungi</taxon>
        <taxon>Dikarya</taxon>
        <taxon>Ascomycota</taxon>
        <taxon>Pezizomycotina</taxon>
        <taxon>Dothideomycetes</taxon>
        <taxon>Pleosporomycetidae</taxon>
        <taxon>Pleosporales</taxon>
        <taxon>Pleosporineae</taxon>
        <taxon>Pleosporaceae</taxon>
        <taxon>Pyrenophora</taxon>
    </lineage>
</organism>
<dbReference type="PANTHER" id="PTHR10622">
    <property type="entry name" value="HET DOMAIN-CONTAINING PROTEIN"/>
    <property type="match status" value="1"/>
</dbReference>
<dbReference type="PANTHER" id="PTHR10622:SF10">
    <property type="entry name" value="HET DOMAIN-CONTAINING PROTEIN"/>
    <property type="match status" value="1"/>
</dbReference>
<sequence length="679" mass="76548">MRLLRAMDMQFSEFEGNSTPPYAILSHRWESEEVTYQELRLSTRATRRKAGYKKIQQSCQQALKDGIRFVWVDTCCIDKTSSSELSEAINSMYEWYQKSQVCYAYLSDVQTWPSYKAEDATGHWVNNDDYFLAEESNLRPMHEQPILLVMKSKWWTRGWTLQELIAPRSVTFYVNAAHGWNKIGTKISLVELVASRTGINHGVLRGQNVNECSIAERLSWASERQTTRTEDLAYCLLGIVGVNMPLLYGEGAKAFLRLQEEIMKQTDDQTLFAWQIGFETMQDDVCGPLASHPSKFRGAGNLIPTRDVGLESPYSMTNKGLRIEIPVIHWDDGPYGVALLNCSIYNSASEQLALPVVRLGPPGSFRYARDARHIGPLSTVYSGVTSNKSHSKMESAPRLRPNYSKTMTIYMKQEPGHRVQRSSALVVSIPDGSGMFYYPICWSAVVRALSLERQDSLNRRGITYQYTPGSEIYILPADHRRGAVLMQGKDRSHLLVIFNAEMENLGRYACKILYSPPLEPRFLDIFGIYRMRPPALRRPFTPGSESITSNSRPYPRAPEPSTSISHKDEITPSQKSVQDLANTVLSALQQEDGAVSRHSQGLHAQLVLANEVDRNSTLSLMHDHYSPSNSRHSFTQCHGNFIASAHIGPSEQIGTSVMVLNIEFTDLSDDQGLLHELEG</sequence>
<feature type="domain" description="Heterokaryon incompatibility" evidence="2">
    <location>
        <begin position="22"/>
        <end position="163"/>
    </location>
</feature>
<evidence type="ECO:0000313" key="4">
    <source>
        <dbReference type="EMBL" id="CAE7024099.1"/>
    </source>
</evidence>
<dbReference type="InterPro" id="IPR058525">
    <property type="entry name" value="DUF8212"/>
</dbReference>
<accession>A0A6S6VWZ7</accession>
<feature type="domain" description="DUF8212" evidence="3">
    <location>
        <begin position="253"/>
        <end position="280"/>
    </location>
</feature>
<feature type="region of interest" description="Disordered" evidence="1">
    <location>
        <begin position="539"/>
        <end position="573"/>
    </location>
</feature>
<evidence type="ECO:0000259" key="3">
    <source>
        <dbReference type="Pfam" id="PF26640"/>
    </source>
</evidence>
<dbReference type="EMBL" id="HG992979">
    <property type="protein sequence ID" value="CAE7024099.1"/>
    <property type="molecule type" value="Genomic_DNA"/>
</dbReference>
<feature type="compositionally biased region" description="Polar residues" evidence="1">
    <location>
        <begin position="543"/>
        <end position="552"/>
    </location>
</feature>
<evidence type="ECO:0000259" key="2">
    <source>
        <dbReference type="Pfam" id="PF06985"/>
    </source>
</evidence>
<gene>
    <name evidence="4" type="ORF">PTTW11_03705</name>
</gene>